<dbReference type="EMBL" id="JAPZBO010000010">
    <property type="protein sequence ID" value="KAJ5298998.1"/>
    <property type="molecule type" value="Genomic_DNA"/>
</dbReference>
<reference evidence="2" key="2">
    <citation type="journal article" date="2023" name="IMA Fungus">
        <title>Comparative genomic study of the Penicillium genus elucidates a diverse pangenome and 15 lateral gene transfer events.</title>
        <authorList>
            <person name="Petersen C."/>
            <person name="Sorensen T."/>
            <person name="Nielsen M.R."/>
            <person name="Sondergaard T.E."/>
            <person name="Sorensen J.L."/>
            <person name="Fitzpatrick D.A."/>
            <person name="Frisvad J.C."/>
            <person name="Nielsen K.L."/>
        </authorList>
    </citation>
    <scope>NUCLEOTIDE SEQUENCE</scope>
    <source>
        <strain evidence="2">IBT 21472</strain>
    </source>
</reference>
<keyword evidence="1" id="KW-0732">Signal</keyword>
<reference evidence="2" key="1">
    <citation type="submission" date="2022-12" db="EMBL/GenBank/DDBJ databases">
        <authorList>
            <person name="Petersen C."/>
        </authorList>
    </citation>
    <scope>NUCLEOTIDE SEQUENCE</scope>
    <source>
        <strain evidence="2">IBT 21472</strain>
    </source>
</reference>
<feature type="chain" id="PRO_5040777787" evidence="1">
    <location>
        <begin position="21"/>
        <end position="76"/>
    </location>
</feature>
<evidence type="ECO:0000313" key="3">
    <source>
        <dbReference type="Proteomes" id="UP001147746"/>
    </source>
</evidence>
<gene>
    <name evidence="2" type="ORF">N7476_010555</name>
</gene>
<sequence length="76" mass="8187">MRLLSLSILLLAAPSVEVAAYTLDQVEAQFSSYLQLAENGLLSTRGQLPFGCTPAVRKPRAALCRSHLLTHTSAAF</sequence>
<proteinExistence type="predicted"/>
<evidence type="ECO:0000313" key="2">
    <source>
        <dbReference type="EMBL" id="KAJ5298998.1"/>
    </source>
</evidence>
<dbReference type="AlphaFoldDB" id="A0A9W9TZ69"/>
<name>A0A9W9TZ69_9EURO</name>
<comment type="caution">
    <text evidence="2">The sequence shown here is derived from an EMBL/GenBank/DDBJ whole genome shotgun (WGS) entry which is preliminary data.</text>
</comment>
<dbReference type="Proteomes" id="UP001147746">
    <property type="component" value="Unassembled WGS sequence"/>
</dbReference>
<feature type="signal peptide" evidence="1">
    <location>
        <begin position="1"/>
        <end position="20"/>
    </location>
</feature>
<organism evidence="2 3">
    <name type="scientific">Penicillium atrosanguineum</name>
    <dbReference type="NCBI Taxonomy" id="1132637"/>
    <lineage>
        <taxon>Eukaryota</taxon>
        <taxon>Fungi</taxon>
        <taxon>Dikarya</taxon>
        <taxon>Ascomycota</taxon>
        <taxon>Pezizomycotina</taxon>
        <taxon>Eurotiomycetes</taxon>
        <taxon>Eurotiomycetidae</taxon>
        <taxon>Eurotiales</taxon>
        <taxon>Aspergillaceae</taxon>
        <taxon>Penicillium</taxon>
    </lineage>
</organism>
<evidence type="ECO:0000256" key="1">
    <source>
        <dbReference type="SAM" id="SignalP"/>
    </source>
</evidence>
<protein>
    <submittedName>
        <fullName evidence="2">Uncharacterized protein</fullName>
    </submittedName>
</protein>
<accession>A0A9W9TZ69</accession>
<keyword evidence="3" id="KW-1185">Reference proteome</keyword>